<evidence type="ECO:0000259" key="6">
    <source>
        <dbReference type="Pfam" id="PF13439"/>
    </source>
</evidence>
<dbReference type="GO" id="GO:0016757">
    <property type="term" value="F:glycosyltransferase activity"/>
    <property type="evidence" value="ECO:0007669"/>
    <property type="project" value="UniProtKB-KW"/>
</dbReference>
<name>A0A2W1KQX3_ACIFR</name>
<accession>A0A2W1KQX3</accession>
<dbReference type="Pfam" id="PF00534">
    <property type="entry name" value="Glycos_transf_1"/>
    <property type="match status" value="1"/>
</dbReference>
<feature type="domain" description="Glycosyl transferase family 1" evidence="5">
    <location>
        <begin position="237"/>
        <end position="380"/>
    </location>
</feature>
<evidence type="ECO:0000256" key="2">
    <source>
        <dbReference type="ARBA" id="ARBA00022676"/>
    </source>
</evidence>
<evidence type="ECO:0000256" key="4">
    <source>
        <dbReference type="SAM" id="MobiDB-lite"/>
    </source>
</evidence>
<dbReference type="GeneID" id="65280933"/>
<comment type="caution">
    <text evidence="7">The sequence shown here is derived from an EMBL/GenBank/DDBJ whole genome shotgun (WGS) entry which is preliminary data.</text>
</comment>
<dbReference type="Proteomes" id="UP000248886">
    <property type="component" value="Unassembled WGS sequence"/>
</dbReference>
<dbReference type="CDD" id="cd03801">
    <property type="entry name" value="GT4_PimA-like"/>
    <property type="match status" value="1"/>
</dbReference>
<feature type="region of interest" description="Disordered" evidence="4">
    <location>
        <begin position="1"/>
        <end position="25"/>
    </location>
</feature>
<dbReference type="Pfam" id="PF13439">
    <property type="entry name" value="Glyco_transf_4"/>
    <property type="match status" value="1"/>
</dbReference>
<evidence type="ECO:0000256" key="3">
    <source>
        <dbReference type="ARBA" id="ARBA00022679"/>
    </source>
</evidence>
<dbReference type="AlphaFoldDB" id="A0A2W1KQX3"/>
<dbReference type="PANTHER" id="PTHR12526:SF640">
    <property type="entry name" value="COLANIC ACID BIOSYNTHESIS GLYCOSYLTRANSFERASE WCAL-RELATED"/>
    <property type="match status" value="1"/>
</dbReference>
<reference evidence="7 8" key="1">
    <citation type="submission" date="2018-06" db="EMBL/GenBank/DDBJ databases">
        <title>Draft sequence of Acidithiobacillus ferrooxidans CCM 4253.</title>
        <authorList>
            <person name="Moya-Beltran A."/>
            <person name="Castro M."/>
            <person name="Covarrubias P.C."/>
            <person name="Issotta F."/>
            <person name="Janiczek O."/>
            <person name="Mandl M."/>
            <person name="Kucera J."/>
            <person name="Quatrini R."/>
        </authorList>
    </citation>
    <scope>NUCLEOTIDE SEQUENCE [LARGE SCALE GENOMIC DNA]</scope>
    <source>
        <strain evidence="7 8">CCM 4253</strain>
    </source>
</reference>
<evidence type="ECO:0000313" key="8">
    <source>
        <dbReference type="Proteomes" id="UP000248886"/>
    </source>
</evidence>
<evidence type="ECO:0000313" key="7">
    <source>
        <dbReference type="EMBL" id="PZD81617.1"/>
    </source>
</evidence>
<dbReference type="RefSeq" id="WP_009563479.1">
    <property type="nucleotide sequence ID" value="NZ_AP025160.1"/>
</dbReference>
<organism evidence="7 8">
    <name type="scientific">Acidithiobacillus ferrooxidans</name>
    <name type="common">Thiobacillus ferrooxidans</name>
    <dbReference type="NCBI Taxonomy" id="920"/>
    <lineage>
        <taxon>Bacteria</taxon>
        <taxon>Pseudomonadati</taxon>
        <taxon>Pseudomonadota</taxon>
        <taxon>Acidithiobacillia</taxon>
        <taxon>Acidithiobacillales</taxon>
        <taxon>Acidithiobacillaceae</taxon>
        <taxon>Acidithiobacillus</taxon>
    </lineage>
</organism>
<dbReference type="EMBL" id="QKQP01000001">
    <property type="protein sequence ID" value="PZD81617.1"/>
    <property type="molecule type" value="Genomic_DNA"/>
</dbReference>
<feature type="domain" description="Glycosyltransferase subfamily 4-like N-terminal" evidence="6">
    <location>
        <begin position="43"/>
        <end position="192"/>
    </location>
</feature>
<dbReference type="InterPro" id="IPR001296">
    <property type="entry name" value="Glyco_trans_1"/>
</dbReference>
<evidence type="ECO:0000256" key="1">
    <source>
        <dbReference type="ARBA" id="ARBA00009481"/>
    </source>
</evidence>
<dbReference type="InterPro" id="IPR028098">
    <property type="entry name" value="Glyco_trans_4-like_N"/>
</dbReference>
<keyword evidence="2" id="KW-0328">Glycosyltransferase</keyword>
<keyword evidence="3 7" id="KW-0808">Transferase</keyword>
<proteinExistence type="inferred from homology"/>
<sequence>MKDAALRARHSLMPTPLPSTGPAQRAGNERLRLLQVLGGDGRGGADQVALALADGLHEQGFAVEFFVPAGFVRHQRERLRGRAVTVAPSFSPFSAAALGALRRAAQRVDLVLTHDSPARHLTLAAKAMGGLQAPLWFMRHCIIRPPALRWAPWQRLWVAHQLAASEVIAESLVASGYPAARVTRLYAGRDLSSFFAVDSPARSALRAVLGLDVSPAPFCIGMVARFDRWPGWHPQVAHPKGFDVLFAALSRLDFPYRVLLLGPPHPEDHEALRAMAHAHGARPEWLIFLGFQNDISAYYGLMDVNVLPSRREGLGLALVEGLAAGVPVLGSGSGGIREVIQDGRNGFLFPEGDAVALAGLLIRLAREPELRRRLGEEGRRQLQEAVFDEGRLVGGFMDCLTREHPTFVHGERMP</sequence>
<evidence type="ECO:0000259" key="5">
    <source>
        <dbReference type="Pfam" id="PF00534"/>
    </source>
</evidence>
<dbReference type="OrthoDB" id="5416057at2"/>
<dbReference type="PANTHER" id="PTHR12526">
    <property type="entry name" value="GLYCOSYLTRANSFERASE"/>
    <property type="match status" value="1"/>
</dbReference>
<comment type="similarity">
    <text evidence="1">Belongs to the glycosyltransferase group 1 family. Glycosyltransferase 4 subfamily.</text>
</comment>
<protein>
    <submittedName>
        <fullName evidence="7">Glycosyltransferase</fullName>
    </submittedName>
</protein>
<gene>
    <name evidence="7" type="ORF">DN052_00620</name>
</gene>
<dbReference type="SUPFAM" id="SSF53756">
    <property type="entry name" value="UDP-Glycosyltransferase/glycogen phosphorylase"/>
    <property type="match status" value="1"/>
</dbReference>
<dbReference type="Gene3D" id="3.40.50.2000">
    <property type="entry name" value="Glycogen Phosphorylase B"/>
    <property type="match status" value="2"/>
</dbReference>